<comment type="caution">
    <text evidence="1">The sequence shown here is derived from an EMBL/GenBank/DDBJ whole genome shotgun (WGS) entry which is preliminary data.</text>
</comment>
<proteinExistence type="predicted"/>
<dbReference type="Proteomes" id="UP001152607">
    <property type="component" value="Unassembled WGS sequence"/>
</dbReference>
<protein>
    <submittedName>
        <fullName evidence="1">Uncharacterized protein</fullName>
    </submittedName>
</protein>
<evidence type="ECO:0000313" key="2">
    <source>
        <dbReference type="Proteomes" id="UP001152607"/>
    </source>
</evidence>
<reference evidence="1" key="1">
    <citation type="submission" date="2023-01" db="EMBL/GenBank/DDBJ databases">
        <authorList>
            <person name="Van Ghelder C."/>
            <person name="Rancurel C."/>
        </authorList>
    </citation>
    <scope>NUCLEOTIDE SEQUENCE</scope>
    <source>
        <strain evidence="1">CNCM I-4278</strain>
    </source>
</reference>
<gene>
    <name evidence="1" type="ORF">PDIGIT_LOCUS460</name>
</gene>
<accession>A0A9W4XJH9</accession>
<organism evidence="1 2">
    <name type="scientific">Periconia digitata</name>
    <dbReference type="NCBI Taxonomy" id="1303443"/>
    <lineage>
        <taxon>Eukaryota</taxon>
        <taxon>Fungi</taxon>
        <taxon>Dikarya</taxon>
        <taxon>Ascomycota</taxon>
        <taxon>Pezizomycotina</taxon>
        <taxon>Dothideomycetes</taxon>
        <taxon>Pleosporomycetidae</taxon>
        <taxon>Pleosporales</taxon>
        <taxon>Massarineae</taxon>
        <taxon>Periconiaceae</taxon>
        <taxon>Periconia</taxon>
    </lineage>
</organism>
<sequence length="47" mass="5068">MSGHRSVRTKSTGLKPFEVNFSFIFASSKGVGPPAPAQASTKIREIF</sequence>
<dbReference type="AlphaFoldDB" id="A0A9W4XJH9"/>
<keyword evidence="2" id="KW-1185">Reference proteome</keyword>
<evidence type="ECO:0000313" key="1">
    <source>
        <dbReference type="EMBL" id="CAI6237656.1"/>
    </source>
</evidence>
<dbReference type="EMBL" id="CAOQHR010000001">
    <property type="protein sequence ID" value="CAI6237656.1"/>
    <property type="molecule type" value="Genomic_DNA"/>
</dbReference>
<name>A0A9W4XJH9_9PLEO</name>